<dbReference type="SUPFAM" id="SSF53474">
    <property type="entry name" value="alpha/beta-Hydrolases"/>
    <property type="match status" value="1"/>
</dbReference>
<keyword evidence="2" id="KW-0378">Hydrolase</keyword>
<organism evidence="2 3">
    <name type="scientific">Candidatus Muproteobacteria bacterium RBG_16_60_9</name>
    <dbReference type="NCBI Taxonomy" id="1817755"/>
    <lineage>
        <taxon>Bacteria</taxon>
        <taxon>Pseudomonadati</taxon>
        <taxon>Pseudomonadota</taxon>
        <taxon>Candidatus Muproteobacteria</taxon>
    </lineage>
</organism>
<dbReference type="PANTHER" id="PTHR22946:SF0">
    <property type="entry name" value="DIENELACTONE HYDROLASE DOMAIN-CONTAINING PROTEIN"/>
    <property type="match status" value="1"/>
</dbReference>
<comment type="caution">
    <text evidence="2">The sequence shown here is derived from an EMBL/GenBank/DDBJ whole genome shotgun (WGS) entry which is preliminary data.</text>
</comment>
<reference evidence="2 3" key="1">
    <citation type="journal article" date="2016" name="Nat. Commun.">
        <title>Thousands of microbial genomes shed light on interconnected biogeochemical processes in an aquifer system.</title>
        <authorList>
            <person name="Anantharaman K."/>
            <person name="Brown C.T."/>
            <person name="Hug L.A."/>
            <person name="Sharon I."/>
            <person name="Castelle C.J."/>
            <person name="Probst A.J."/>
            <person name="Thomas B.C."/>
            <person name="Singh A."/>
            <person name="Wilkins M.J."/>
            <person name="Karaoz U."/>
            <person name="Brodie E.L."/>
            <person name="Williams K.H."/>
            <person name="Hubbard S.S."/>
            <person name="Banfield J.F."/>
        </authorList>
    </citation>
    <scope>NUCLEOTIDE SEQUENCE [LARGE SCALE GENOMIC DNA]</scope>
</reference>
<dbReference type="EMBL" id="MFSP01000077">
    <property type="protein sequence ID" value="OGI66802.1"/>
    <property type="molecule type" value="Genomic_DNA"/>
</dbReference>
<dbReference type="PANTHER" id="PTHR22946">
    <property type="entry name" value="DIENELACTONE HYDROLASE DOMAIN-CONTAINING PROTEIN-RELATED"/>
    <property type="match status" value="1"/>
</dbReference>
<sequence>MKEQDVQYQAGDTMCKGFIAYDETKGKQPVVLVVHEWWGTNEHSRAIARKLAQAGFVGFALDMYGEGKQADNPQTASQMSGEIGKNPALMRTRFNAAREFAAKQSSVDAARVAAVGYCFGGMVALNMARAGENLRGVVSFHGILMTGQPAQAGTVKAKMLVLNGADDPFVPKEQVDGFEKEMKAAGVDYRLVNYPGGKHAFTNPGATERGKKFNLPLEYNADIDKKSWTEAEAFLKRVLA</sequence>
<gene>
    <name evidence="2" type="ORF">A2W18_01670</name>
</gene>
<protein>
    <submittedName>
        <fullName evidence="2">Dienelactone hydrolase</fullName>
    </submittedName>
</protein>
<dbReference type="InterPro" id="IPR029058">
    <property type="entry name" value="AB_hydrolase_fold"/>
</dbReference>
<dbReference type="Proteomes" id="UP000179076">
    <property type="component" value="Unassembled WGS sequence"/>
</dbReference>
<evidence type="ECO:0000313" key="2">
    <source>
        <dbReference type="EMBL" id="OGI66802.1"/>
    </source>
</evidence>
<dbReference type="Gene3D" id="3.40.50.1820">
    <property type="entry name" value="alpha/beta hydrolase"/>
    <property type="match status" value="1"/>
</dbReference>
<evidence type="ECO:0000259" key="1">
    <source>
        <dbReference type="Pfam" id="PF01738"/>
    </source>
</evidence>
<accession>A0A1F6VAZ1</accession>
<dbReference type="InterPro" id="IPR050261">
    <property type="entry name" value="FrsA_esterase"/>
</dbReference>
<dbReference type="Pfam" id="PF01738">
    <property type="entry name" value="DLH"/>
    <property type="match status" value="1"/>
</dbReference>
<dbReference type="AlphaFoldDB" id="A0A1F6VAZ1"/>
<feature type="domain" description="Dienelactone hydrolase" evidence="1">
    <location>
        <begin position="18"/>
        <end position="238"/>
    </location>
</feature>
<proteinExistence type="predicted"/>
<dbReference type="GO" id="GO:0016787">
    <property type="term" value="F:hydrolase activity"/>
    <property type="evidence" value="ECO:0007669"/>
    <property type="project" value="UniProtKB-KW"/>
</dbReference>
<evidence type="ECO:0000313" key="3">
    <source>
        <dbReference type="Proteomes" id="UP000179076"/>
    </source>
</evidence>
<dbReference type="InterPro" id="IPR002925">
    <property type="entry name" value="Dienelactn_hydro"/>
</dbReference>
<name>A0A1F6VAZ1_9PROT</name>